<gene>
    <name evidence="2" type="ORF">H0I76_10070</name>
</gene>
<dbReference type="EMBL" id="JAEHHL010000006">
    <property type="protein sequence ID" value="MBK0399538.1"/>
    <property type="molecule type" value="Genomic_DNA"/>
</dbReference>
<sequence length="95" mass="9296">MDASNLAAALASGAGLAVLWLGLVWVSVAVAVRRGAAWPVLAGAALRLGLLALAGVVFVRAGGDAIDAVAALAGFVLVRTAAVALARGAPRGEPR</sequence>
<organism evidence="2 3">
    <name type="scientific">Thermohalobaculum xanthum</name>
    <dbReference type="NCBI Taxonomy" id="2753746"/>
    <lineage>
        <taxon>Bacteria</taxon>
        <taxon>Pseudomonadati</taxon>
        <taxon>Pseudomonadota</taxon>
        <taxon>Alphaproteobacteria</taxon>
        <taxon>Rhodobacterales</taxon>
        <taxon>Paracoccaceae</taxon>
        <taxon>Thermohalobaculum</taxon>
    </lineage>
</organism>
<protein>
    <submittedName>
        <fullName evidence="2">Uncharacterized protein</fullName>
    </submittedName>
</protein>
<name>A0A8J7SDZ7_9RHOB</name>
<reference evidence="2" key="1">
    <citation type="submission" date="2020-12" db="EMBL/GenBank/DDBJ databases">
        <title>Bacterial taxonomy.</title>
        <authorList>
            <person name="Pan X."/>
        </authorList>
    </citation>
    <scope>NUCLEOTIDE SEQUENCE</scope>
    <source>
        <strain evidence="2">M0105</strain>
    </source>
</reference>
<evidence type="ECO:0000313" key="2">
    <source>
        <dbReference type="EMBL" id="MBK0399538.1"/>
    </source>
</evidence>
<feature type="transmembrane region" description="Helical" evidence="1">
    <location>
        <begin position="6"/>
        <end position="26"/>
    </location>
</feature>
<evidence type="ECO:0000256" key="1">
    <source>
        <dbReference type="SAM" id="Phobius"/>
    </source>
</evidence>
<evidence type="ECO:0000313" key="3">
    <source>
        <dbReference type="Proteomes" id="UP000655420"/>
    </source>
</evidence>
<keyword evidence="1" id="KW-0472">Membrane</keyword>
<keyword evidence="1" id="KW-0812">Transmembrane</keyword>
<feature type="transmembrane region" description="Helical" evidence="1">
    <location>
        <begin position="65"/>
        <end position="86"/>
    </location>
</feature>
<keyword evidence="1" id="KW-1133">Transmembrane helix</keyword>
<dbReference type="AlphaFoldDB" id="A0A8J7SDZ7"/>
<comment type="caution">
    <text evidence="2">The sequence shown here is derived from an EMBL/GenBank/DDBJ whole genome shotgun (WGS) entry which is preliminary data.</text>
</comment>
<keyword evidence="3" id="KW-1185">Reference proteome</keyword>
<dbReference type="Proteomes" id="UP000655420">
    <property type="component" value="Unassembled WGS sequence"/>
</dbReference>
<proteinExistence type="predicted"/>
<accession>A0A8J7SDZ7</accession>
<dbReference type="RefSeq" id="WP_200609746.1">
    <property type="nucleotide sequence ID" value="NZ_JAEHHL010000006.1"/>
</dbReference>
<feature type="transmembrane region" description="Helical" evidence="1">
    <location>
        <begin position="38"/>
        <end position="59"/>
    </location>
</feature>